<keyword evidence="1" id="KW-0472">Membrane</keyword>
<keyword evidence="3" id="KW-1185">Reference proteome</keyword>
<feature type="transmembrane region" description="Helical" evidence="1">
    <location>
        <begin position="176"/>
        <end position="209"/>
    </location>
</feature>
<feature type="transmembrane region" description="Helical" evidence="1">
    <location>
        <begin position="140"/>
        <end position="164"/>
    </location>
</feature>
<protein>
    <recommendedName>
        <fullName evidence="4">4-amino-4-deoxy-L-arabinose transferase</fullName>
    </recommendedName>
</protein>
<accession>A0ABP8F4H3</accession>
<comment type="caution">
    <text evidence="2">The sequence shown here is derived from an EMBL/GenBank/DDBJ whole genome shotgun (WGS) entry which is preliminary data.</text>
</comment>
<sequence length="494" mass="55943">MRISSFFKEKWVFTSLLLLALLVLGVLLWLTQYIHPAADDYGYALRDSQQGFWAIQKETYLNWSGRYFGTAILQLNPLRYGSFMGYRIVSFFMILGFAAGLYLVVEALLKATWPAINRKALTALLFLLYLVQCPSLPESFYWLTGFLTYTVSCLLFLLILVFIHRMSLTEHAGSKFLYAVLVSLLGIMIIGSNEMALIMLMSSLCLLLVNHWRQKSRMRVHLSAIIIVCLAAALVMVMAPGNYQRMVGEAKSQNLLWSVAYATGLTMVAFMKWAIPLLIGCLVYILYICPKKSATSVLPKLFSLDLRLVGFFYLVTLFAMHFLFVWSTGERPTPRLENVIYFYLLLGWFYILQAWLVRNHLSTASLPLAFPKLVPAVAVLLFVLYVLTQQNPITAAFTDLITGTAARYDQEMQARYKTLTTSNCQTCALPPLTKVPPSITFIDIAPKEDSLNGWVNVGTAAYWKKDSVYLTKPNPPMQNNQASLVEWSRSLLSK</sequence>
<dbReference type="Pfam" id="PF19528">
    <property type="entry name" value="DUF6056"/>
    <property type="match status" value="1"/>
</dbReference>
<feature type="transmembrane region" description="Helical" evidence="1">
    <location>
        <begin position="339"/>
        <end position="357"/>
    </location>
</feature>
<evidence type="ECO:0000313" key="2">
    <source>
        <dbReference type="EMBL" id="GAA4294850.1"/>
    </source>
</evidence>
<keyword evidence="1" id="KW-0812">Transmembrane</keyword>
<gene>
    <name evidence="2" type="ORF">GCM10023183_00050</name>
</gene>
<evidence type="ECO:0008006" key="4">
    <source>
        <dbReference type="Google" id="ProtNLM"/>
    </source>
</evidence>
<feature type="transmembrane region" description="Helical" evidence="1">
    <location>
        <begin position="85"/>
        <end position="105"/>
    </location>
</feature>
<reference evidence="3" key="1">
    <citation type="journal article" date="2019" name="Int. J. Syst. Evol. Microbiol.">
        <title>The Global Catalogue of Microorganisms (GCM) 10K type strain sequencing project: providing services to taxonomists for standard genome sequencing and annotation.</title>
        <authorList>
            <consortium name="The Broad Institute Genomics Platform"/>
            <consortium name="The Broad Institute Genome Sequencing Center for Infectious Disease"/>
            <person name="Wu L."/>
            <person name="Ma J."/>
        </authorList>
    </citation>
    <scope>NUCLEOTIDE SEQUENCE [LARGE SCALE GENOMIC DNA]</scope>
    <source>
        <strain evidence="3">JCM 17917</strain>
    </source>
</reference>
<feature type="transmembrane region" description="Helical" evidence="1">
    <location>
        <begin position="259"/>
        <end position="287"/>
    </location>
</feature>
<dbReference type="Proteomes" id="UP001501844">
    <property type="component" value="Unassembled WGS sequence"/>
</dbReference>
<evidence type="ECO:0000313" key="3">
    <source>
        <dbReference type="Proteomes" id="UP001501844"/>
    </source>
</evidence>
<name>A0ABP8F4H3_9BACT</name>
<dbReference type="InterPro" id="IPR045691">
    <property type="entry name" value="DUF6056"/>
</dbReference>
<dbReference type="RefSeq" id="WP_345161050.1">
    <property type="nucleotide sequence ID" value="NZ_BAABGX010000001.1"/>
</dbReference>
<organism evidence="2 3">
    <name type="scientific">Nibribacter koreensis</name>
    <dbReference type="NCBI Taxonomy" id="1084519"/>
    <lineage>
        <taxon>Bacteria</taxon>
        <taxon>Pseudomonadati</taxon>
        <taxon>Bacteroidota</taxon>
        <taxon>Cytophagia</taxon>
        <taxon>Cytophagales</taxon>
        <taxon>Hymenobacteraceae</taxon>
        <taxon>Nibribacter</taxon>
    </lineage>
</organism>
<feature type="transmembrane region" description="Helical" evidence="1">
    <location>
        <begin position="308"/>
        <end position="327"/>
    </location>
</feature>
<feature type="transmembrane region" description="Helical" evidence="1">
    <location>
        <begin position="221"/>
        <end position="239"/>
    </location>
</feature>
<feature type="transmembrane region" description="Helical" evidence="1">
    <location>
        <begin position="369"/>
        <end position="387"/>
    </location>
</feature>
<dbReference type="EMBL" id="BAABGX010000001">
    <property type="protein sequence ID" value="GAA4294850.1"/>
    <property type="molecule type" value="Genomic_DNA"/>
</dbReference>
<proteinExistence type="predicted"/>
<feature type="transmembrane region" description="Helical" evidence="1">
    <location>
        <begin position="111"/>
        <end position="131"/>
    </location>
</feature>
<keyword evidence="1" id="KW-1133">Transmembrane helix</keyword>
<evidence type="ECO:0000256" key="1">
    <source>
        <dbReference type="SAM" id="Phobius"/>
    </source>
</evidence>